<reference evidence="2" key="2">
    <citation type="submission" date="2020-05" db="EMBL/GenBank/DDBJ databases">
        <authorList>
            <person name="Kim H.-S."/>
            <person name="Proctor R.H."/>
            <person name="Brown D.W."/>
        </authorList>
    </citation>
    <scope>NUCLEOTIDE SEQUENCE</scope>
    <source>
        <strain evidence="2">NRRL 45417</strain>
    </source>
</reference>
<sequence length="334" mass="38556">MASWEKEKRNGSMWPLRRHHDLLESFRKAASQNCFICCRVWDMLVSGKVTSDGYQPTWRDGSETDWDGMHYVVQHDHDSPAILFMICCPGSKEHAHYIPFKLMPKNDSHEDWERESASMGSIYANGLCNIAASASDGPDGGLFRSRNAENIRLGCVRADPLPDTRIQTFNIIDTLYTDRQLRHTAFFERGWIFQERMLAPRVIYFAEEQVFWECHQELKCEAFPTGIPFTGSFKALLPERSTILSTWSRGKCVPCTMFRQWNRVVQNYSDSQFTFVNDKLPAFMGIASYFEPFMGADYAFGMWSAGLEKQLGFSVERPVMKQSLDYRAPSWSDF</sequence>
<evidence type="ECO:0000313" key="2">
    <source>
        <dbReference type="EMBL" id="KAF4947516.1"/>
    </source>
</evidence>
<comment type="caution">
    <text evidence="2">The sequence shown here is derived from an EMBL/GenBank/DDBJ whole genome shotgun (WGS) entry which is preliminary data.</text>
</comment>
<gene>
    <name evidence="2" type="ORF">FGADI_10361</name>
</gene>
<dbReference type="AlphaFoldDB" id="A0A8H4SXI8"/>
<name>A0A8H4SXI8_9HYPO</name>
<protein>
    <recommendedName>
        <fullName evidence="1">Heterokaryon incompatibility domain-containing protein</fullName>
    </recommendedName>
</protein>
<feature type="domain" description="Heterokaryon incompatibility" evidence="1">
    <location>
        <begin position="107"/>
        <end position="195"/>
    </location>
</feature>
<dbReference type="OrthoDB" id="5347061at2759"/>
<evidence type="ECO:0000259" key="1">
    <source>
        <dbReference type="Pfam" id="PF06985"/>
    </source>
</evidence>
<dbReference type="Pfam" id="PF06985">
    <property type="entry name" value="HET"/>
    <property type="match status" value="1"/>
</dbReference>
<dbReference type="InterPro" id="IPR010730">
    <property type="entry name" value="HET"/>
</dbReference>
<organism evidence="2 3">
    <name type="scientific">Fusarium gaditjirri</name>
    <dbReference type="NCBI Taxonomy" id="282569"/>
    <lineage>
        <taxon>Eukaryota</taxon>
        <taxon>Fungi</taxon>
        <taxon>Dikarya</taxon>
        <taxon>Ascomycota</taxon>
        <taxon>Pezizomycotina</taxon>
        <taxon>Sordariomycetes</taxon>
        <taxon>Hypocreomycetidae</taxon>
        <taxon>Hypocreales</taxon>
        <taxon>Nectriaceae</taxon>
        <taxon>Fusarium</taxon>
        <taxon>Fusarium nisikadoi species complex</taxon>
    </lineage>
</organism>
<proteinExistence type="predicted"/>
<dbReference type="EMBL" id="JABFAI010000286">
    <property type="protein sequence ID" value="KAF4947516.1"/>
    <property type="molecule type" value="Genomic_DNA"/>
</dbReference>
<evidence type="ECO:0000313" key="3">
    <source>
        <dbReference type="Proteomes" id="UP000604273"/>
    </source>
</evidence>
<dbReference type="PANTHER" id="PTHR33112">
    <property type="entry name" value="DOMAIN PROTEIN, PUTATIVE-RELATED"/>
    <property type="match status" value="1"/>
</dbReference>
<dbReference type="Proteomes" id="UP000604273">
    <property type="component" value="Unassembled WGS sequence"/>
</dbReference>
<reference evidence="2" key="1">
    <citation type="journal article" date="2020" name="BMC Genomics">
        <title>Correction to: Identification and distribution of gene clusters required for synthesis of sphingolipid metabolism inhibitors in diverse species of the filamentous fungus Fusarium.</title>
        <authorList>
            <person name="Kim H.S."/>
            <person name="Lohmar J.M."/>
            <person name="Busman M."/>
            <person name="Brown D.W."/>
            <person name="Naumann T.A."/>
            <person name="Divon H.H."/>
            <person name="Lysoe E."/>
            <person name="Uhlig S."/>
            <person name="Proctor R.H."/>
        </authorList>
    </citation>
    <scope>NUCLEOTIDE SEQUENCE</scope>
    <source>
        <strain evidence="2">NRRL 45417</strain>
    </source>
</reference>
<keyword evidence="3" id="KW-1185">Reference proteome</keyword>
<accession>A0A8H4SXI8</accession>
<dbReference type="PANTHER" id="PTHR33112:SF10">
    <property type="entry name" value="TOL"/>
    <property type="match status" value="1"/>
</dbReference>